<dbReference type="InterPro" id="IPR011611">
    <property type="entry name" value="PfkB_dom"/>
</dbReference>
<dbReference type="PANTHER" id="PTHR43320:SF2">
    <property type="entry name" value="2-DEHYDRO-3-DEOXYGLUCONOKINASE_2-DEHYDRO-3-DEOXYGALACTONOKINASE"/>
    <property type="match status" value="1"/>
</dbReference>
<evidence type="ECO:0000256" key="3">
    <source>
        <dbReference type="ARBA" id="ARBA00022777"/>
    </source>
</evidence>
<dbReference type="PANTHER" id="PTHR43320">
    <property type="entry name" value="SUGAR KINASE"/>
    <property type="match status" value="1"/>
</dbReference>
<reference evidence="5 6" key="1">
    <citation type="submission" date="2017-02" db="EMBL/GenBank/DDBJ databases">
        <authorList>
            <person name="Peterson S.W."/>
        </authorList>
    </citation>
    <scope>NUCLEOTIDE SEQUENCE [LARGE SCALE GENOMIC DNA]</scope>
    <source>
        <strain evidence="5">159469</strain>
    </source>
</reference>
<gene>
    <name evidence="5" type="ORF">BZZ03_03290</name>
</gene>
<keyword evidence="2" id="KW-0808">Transferase</keyword>
<evidence type="ECO:0000256" key="1">
    <source>
        <dbReference type="ARBA" id="ARBA00010688"/>
    </source>
</evidence>
<accession>A0A252CE50</accession>
<comment type="similarity">
    <text evidence="1">Belongs to the carbohydrate kinase PfkB family.</text>
</comment>
<feature type="domain" description="Carbohydrate kinase PfkB" evidence="4">
    <location>
        <begin position="3"/>
        <end position="311"/>
    </location>
</feature>
<evidence type="ECO:0000259" key="4">
    <source>
        <dbReference type="Pfam" id="PF00294"/>
    </source>
</evidence>
<dbReference type="AlphaFoldDB" id="A0A252CE50"/>
<organism evidence="5 6">
    <name type="scientific">Lactococcus petauri</name>
    <dbReference type="NCBI Taxonomy" id="1940789"/>
    <lineage>
        <taxon>Bacteria</taxon>
        <taxon>Bacillati</taxon>
        <taxon>Bacillota</taxon>
        <taxon>Bacilli</taxon>
        <taxon>Lactobacillales</taxon>
        <taxon>Streptococcaceae</taxon>
        <taxon>Lactococcus</taxon>
    </lineage>
</organism>
<dbReference type="InterPro" id="IPR052700">
    <property type="entry name" value="Carb_kinase_PfkB-like"/>
</dbReference>
<comment type="caution">
    <text evidence="5">The sequence shown here is derived from an EMBL/GenBank/DDBJ whole genome shotgun (WGS) entry which is preliminary data.</text>
</comment>
<dbReference type="GO" id="GO:0016301">
    <property type="term" value="F:kinase activity"/>
    <property type="evidence" value="ECO:0007669"/>
    <property type="project" value="UniProtKB-KW"/>
</dbReference>
<evidence type="ECO:0000313" key="6">
    <source>
        <dbReference type="Proteomes" id="UP000194606"/>
    </source>
</evidence>
<dbReference type="Proteomes" id="UP000194606">
    <property type="component" value="Unassembled WGS sequence"/>
</dbReference>
<dbReference type="InterPro" id="IPR029056">
    <property type="entry name" value="Ribokinase-like"/>
</dbReference>
<dbReference type="EMBL" id="MUIZ01000002">
    <property type="protein sequence ID" value="OUK04805.1"/>
    <property type="molecule type" value="Genomic_DNA"/>
</dbReference>
<evidence type="ECO:0000256" key="2">
    <source>
        <dbReference type="ARBA" id="ARBA00022679"/>
    </source>
</evidence>
<dbReference type="Gene3D" id="3.40.1190.20">
    <property type="match status" value="1"/>
</dbReference>
<protein>
    <submittedName>
        <fullName evidence="5">2-dehydro-3-deoxygluconokinase</fullName>
    </submittedName>
</protein>
<dbReference type="RefSeq" id="WP_086582502.1">
    <property type="nucleotide sequence ID" value="NZ_MUIZ01000002.1"/>
</dbReference>
<evidence type="ECO:0000313" key="5">
    <source>
        <dbReference type="EMBL" id="OUK04805.1"/>
    </source>
</evidence>
<sequence>MNVLAFGEVMMRLAVPNYKMLEQTESLEMSFSGTGLNILSSLAHNGVKTHLLTVLPANTVGRTARSFIRKLGVSDERILIEGQHIGSYFLEMGYGNRPSEVTYMDRSQSAFCQVKLSDEVIKTALKDIKLLHICGIALSTSKQSRENALNLARIAQELKIMICFDFNYRMSLAKADEHDILIDSYKKMLHYSNVVFGSEKDLLLLLKIEHSEEEQVEMLYRKFMKEYHVSFFGGTTKVNEGNRKILQGFLASQSDIVYSQKREIISFDRIGTGDAFAAGILIGLIEDWTLQETVEFASVNAQLSYTTYGDSPIISRELIEAKLMDENIDIIR</sequence>
<proteinExistence type="inferred from homology"/>
<keyword evidence="3 5" id="KW-0418">Kinase</keyword>
<dbReference type="CDD" id="cd01166">
    <property type="entry name" value="KdgK"/>
    <property type="match status" value="1"/>
</dbReference>
<dbReference type="Pfam" id="PF00294">
    <property type="entry name" value="PfkB"/>
    <property type="match status" value="1"/>
</dbReference>
<name>A0A252CE50_9LACT</name>
<dbReference type="SUPFAM" id="SSF53613">
    <property type="entry name" value="Ribokinase-like"/>
    <property type="match status" value="1"/>
</dbReference>